<evidence type="ECO:0000313" key="2">
    <source>
        <dbReference type="EMBL" id="TCV86729.1"/>
    </source>
</evidence>
<evidence type="ECO:0000256" key="1">
    <source>
        <dbReference type="SAM" id="SignalP"/>
    </source>
</evidence>
<name>A0A4V2W254_9PROT</name>
<dbReference type="SUPFAM" id="SSF103247">
    <property type="entry name" value="TT1751-like"/>
    <property type="match status" value="1"/>
</dbReference>
<keyword evidence="1" id="KW-0732">Signal</keyword>
<keyword evidence="3" id="KW-1185">Reference proteome</keyword>
<gene>
    <name evidence="2" type="ORF">EDC63_10690</name>
</gene>
<dbReference type="Proteomes" id="UP000295367">
    <property type="component" value="Unassembled WGS sequence"/>
</dbReference>
<proteinExistence type="predicted"/>
<dbReference type="InterPro" id="IPR035923">
    <property type="entry name" value="TT1751-like_sf"/>
</dbReference>
<sequence>MNLLRLFRTGFFIASVFLIQNAHAADAHMALYSTKGTFEDVKDNVVFAINGLGLVINNTSHVGEMLERTGKDLGIGEPIYLKAEALEFCSATISRNMMEADPKNIVFCPFIITIYVLPKEPEKVYIAYRKPEIVGSPQSKKALKAVDQLLKGIVSEALK</sequence>
<evidence type="ECO:0000313" key="3">
    <source>
        <dbReference type="Proteomes" id="UP000295367"/>
    </source>
</evidence>
<dbReference type="InterPro" id="IPR005180">
    <property type="entry name" value="DUF302"/>
</dbReference>
<dbReference type="CDD" id="cd14797">
    <property type="entry name" value="DUF302"/>
    <property type="match status" value="1"/>
</dbReference>
<accession>A0A4V2W254</accession>
<dbReference type="EMBL" id="SMCO01000006">
    <property type="protein sequence ID" value="TCV86729.1"/>
    <property type="molecule type" value="Genomic_DNA"/>
</dbReference>
<organism evidence="2 3">
    <name type="scientific">Sulfurirhabdus autotrophica</name>
    <dbReference type="NCBI Taxonomy" id="1706046"/>
    <lineage>
        <taxon>Bacteria</taxon>
        <taxon>Pseudomonadati</taxon>
        <taxon>Pseudomonadota</taxon>
        <taxon>Betaproteobacteria</taxon>
        <taxon>Nitrosomonadales</taxon>
        <taxon>Sulfuricellaceae</taxon>
        <taxon>Sulfurirhabdus</taxon>
    </lineage>
</organism>
<dbReference type="Gene3D" id="3.30.310.70">
    <property type="entry name" value="TT1751-like domain"/>
    <property type="match status" value="1"/>
</dbReference>
<comment type="caution">
    <text evidence="2">The sequence shown here is derived from an EMBL/GenBank/DDBJ whole genome shotgun (WGS) entry which is preliminary data.</text>
</comment>
<dbReference type="OrthoDB" id="7363179at2"/>
<reference evidence="2 3" key="1">
    <citation type="submission" date="2019-03" db="EMBL/GenBank/DDBJ databases">
        <title>Genomic Encyclopedia of Type Strains, Phase IV (KMG-IV): sequencing the most valuable type-strain genomes for metagenomic binning, comparative biology and taxonomic classification.</title>
        <authorList>
            <person name="Goeker M."/>
        </authorList>
    </citation>
    <scope>NUCLEOTIDE SEQUENCE [LARGE SCALE GENOMIC DNA]</scope>
    <source>
        <strain evidence="2 3">DSM 100309</strain>
    </source>
</reference>
<feature type="signal peptide" evidence="1">
    <location>
        <begin position="1"/>
        <end position="24"/>
    </location>
</feature>
<dbReference type="AlphaFoldDB" id="A0A4V2W254"/>
<protein>
    <submittedName>
        <fullName evidence="2">Uncharacterized protein DUF302</fullName>
    </submittedName>
</protein>
<dbReference type="RefSeq" id="WP_124948149.1">
    <property type="nucleotide sequence ID" value="NZ_BHVT01000076.1"/>
</dbReference>
<feature type="chain" id="PRO_5020423300" evidence="1">
    <location>
        <begin position="25"/>
        <end position="159"/>
    </location>
</feature>